<evidence type="ECO:0000313" key="11">
    <source>
        <dbReference type="Proteomes" id="UP001176883"/>
    </source>
</evidence>
<feature type="domain" description="F5/8 type C" evidence="9">
    <location>
        <begin position="1"/>
        <end position="141"/>
    </location>
</feature>
<dbReference type="PANTHER" id="PTHR45713">
    <property type="entry name" value="FTP DOMAIN-CONTAINING PROTEIN"/>
    <property type="match status" value="1"/>
</dbReference>
<keyword evidence="8" id="KW-1015">Disulfide bond</keyword>
<evidence type="ECO:0000313" key="10">
    <source>
        <dbReference type="EMBL" id="MDO5968245.1"/>
    </source>
</evidence>
<sequence>MAVKYGVATQSTDRLNASDGFASLAIDGNINGAWSGRSVTHTVADATLDPEPWWQVDLSNNYKIETIKIYNRTDNCCSDRLNNFTVEVIDTNDTVTFSQFYATVPSNAFTVTTGGVVGNIVRISKTSADALSLAEVEVYGVDSVVTLSNNKFELNNTVKLYPNPANDILNITNAQGLKVSIYSILGEQVLTTKLEQANANATIDISSLKTGVYFVKTANANRAITKKIIKRFVYP</sequence>
<dbReference type="Pfam" id="PF22633">
    <property type="entry name" value="F5_F8_type_C_2"/>
    <property type="match status" value="1"/>
</dbReference>
<dbReference type="PROSITE" id="PS50022">
    <property type="entry name" value="FA58C_3"/>
    <property type="match status" value="1"/>
</dbReference>
<evidence type="ECO:0000256" key="7">
    <source>
        <dbReference type="ARBA" id="ARBA00022837"/>
    </source>
</evidence>
<proteinExistence type="inferred from homology"/>
<dbReference type="InterPro" id="IPR026444">
    <property type="entry name" value="Secre_tail"/>
</dbReference>
<dbReference type="SUPFAM" id="SSF49785">
    <property type="entry name" value="Galactose-binding domain-like"/>
    <property type="match status" value="1"/>
</dbReference>
<dbReference type="NCBIfam" id="TIGR04183">
    <property type="entry name" value="Por_Secre_tail"/>
    <property type="match status" value="1"/>
</dbReference>
<gene>
    <name evidence="10" type="ORF">Q4Q35_00345</name>
</gene>
<reference evidence="10" key="1">
    <citation type="submission" date="2023-07" db="EMBL/GenBank/DDBJ databases">
        <title>Two novel species in the genus Flavivirga.</title>
        <authorList>
            <person name="Kwon K."/>
        </authorList>
    </citation>
    <scope>NUCLEOTIDE SEQUENCE</scope>
    <source>
        <strain evidence="10">KCTC 52353</strain>
    </source>
</reference>
<comment type="similarity">
    <text evidence="2">Belongs to the fucolectin family.</text>
</comment>
<dbReference type="InterPro" id="IPR008979">
    <property type="entry name" value="Galactose-bd-like_sf"/>
</dbReference>
<dbReference type="Pfam" id="PF18962">
    <property type="entry name" value="Por_Secre_tail"/>
    <property type="match status" value="1"/>
</dbReference>
<protein>
    <submittedName>
        <fullName evidence="10">T9SS type A sorting domain-containing protein</fullName>
    </submittedName>
</protein>
<dbReference type="InterPro" id="IPR000421">
    <property type="entry name" value="FA58C"/>
</dbReference>
<comment type="caution">
    <text evidence="10">The sequence shown here is derived from an EMBL/GenBank/DDBJ whole genome shotgun (WGS) entry which is preliminary data.</text>
</comment>
<evidence type="ECO:0000259" key="9">
    <source>
        <dbReference type="PROSITE" id="PS50022"/>
    </source>
</evidence>
<dbReference type="Proteomes" id="UP001176883">
    <property type="component" value="Unassembled WGS sequence"/>
</dbReference>
<evidence type="ECO:0000256" key="5">
    <source>
        <dbReference type="ARBA" id="ARBA00022729"/>
    </source>
</evidence>
<dbReference type="InterPro" id="IPR051941">
    <property type="entry name" value="BG_Antigen-Binding_Lectin"/>
</dbReference>
<keyword evidence="5" id="KW-0732">Signal</keyword>
<dbReference type="SMART" id="SM00607">
    <property type="entry name" value="FTP"/>
    <property type="match status" value="1"/>
</dbReference>
<keyword evidence="7" id="KW-0106">Calcium</keyword>
<accession>A0ABT8W562</accession>
<organism evidence="10 11">
    <name type="scientific">Flavivirga aquimarina</name>
    <dbReference type="NCBI Taxonomy" id="2027862"/>
    <lineage>
        <taxon>Bacteria</taxon>
        <taxon>Pseudomonadati</taxon>
        <taxon>Bacteroidota</taxon>
        <taxon>Flavobacteriia</taxon>
        <taxon>Flavobacteriales</taxon>
        <taxon>Flavobacteriaceae</taxon>
        <taxon>Flavivirga</taxon>
    </lineage>
</organism>
<evidence type="ECO:0000256" key="2">
    <source>
        <dbReference type="ARBA" id="ARBA00010147"/>
    </source>
</evidence>
<evidence type="ECO:0000256" key="6">
    <source>
        <dbReference type="ARBA" id="ARBA00022734"/>
    </source>
</evidence>
<comment type="subunit">
    <text evidence="3">Homotrimer.</text>
</comment>
<evidence type="ECO:0000256" key="4">
    <source>
        <dbReference type="ARBA" id="ARBA00022723"/>
    </source>
</evidence>
<evidence type="ECO:0000256" key="8">
    <source>
        <dbReference type="ARBA" id="ARBA00023157"/>
    </source>
</evidence>
<name>A0ABT8W562_9FLAO</name>
<keyword evidence="6" id="KW-0430">Lectin</keyword>
<keyword evidence="11" id="KW-1185">Reference proteome</keyword>
<dbReference type="EMBL" id="JAUOEK010000015">
    <property type="protein sequence ID" value="MDO5968245.1"/>
    <property type="molecule type" value="Genomic_DNA"/>
</dbReference>
<keyword evidence="4" id="KW-0479">Metal-binding</keyword>
<dbReference type="PANTHER" id="PTHR45713:SF6">
    <property type="entry name" value="F5_8 TYPE C DOMAIN-CONTAINING PROTEIN"/>
    <property type="match status" value="1"/>
</dbReference>
<evidence type="ECO:0000256" key="3">
    <source>
        <dbReference type="ARBA" id="ARBA00011233"/>
    </source>
</evidence>
<comment type="function">
    <text evidence="1">Acts as a defensive agent. Recognizes blood group fucosylated oligosaccharides including A, B, H and Lewis B-type antigens. Does not recognize Lewis A antigen and has low affinity for monovalent haptens.</text>
</comment>
<dbReference type="Gene3D" id="2.60.120.260">
    <property type="entry name" value="Galactose-binding domain-like"/>
    <property type="match status" value="1"/>
</dbReference>
<dbReference type="InterPro" id="IPR006585">
    <property type="entry name" value="FTP1"/>
</dbReference>
<evidence type="ECO:0000256" key="1">
    <source>
        <dbReference type="ARBA" id="ARBA00002219"/>
    </source>
</evidence>